<name>A0A383B8T6_9ZZZZ</name>
<sequence>ITYEYKNYQLNHNQQIISANPPIVFRESNSSLISGNSHIINWNDEIGHQIEINKKFSDHFIIQTNTSFSYRHPKEGRANISLMDILQMDENLDIHNRYPFRQTYFEASGWINKDNIYYKVGVDQFDDFKMYNSFPFSVSAYTIPSIFTIKLSNYNSATIYAEYQQRKEINYITEEYITKIDRIDNFFDNYFSVTYNYQSLISLTLFYRQELYKGKWGAYWNDLVEGDWEDIEGPPINTGNIEAWRGL</sequence>
<protein>
    <recommendedName>
        <fullName evidence="2">Outer membrane protein beta-barrel domain-containing protein</fullName>
    </recommendedName>
</protein>
<dbReference type="AlphaFoldDB" id="A0A383B8T6"/>
<dbReference type="EMBL" id="UINC01198286">
    <property type="protein sequence ID" value="SVE16179.1"/>
    <property type="molecule type" value="Genomic_DNA"/>
</dbReference>
<accession>A0A383B8T6</accession>
<evidence type="ECO:0000313" key="1">
    <source>
        <dbReference type="EMBL" id="SVE16179.1"/>
    </source>
</evidence>
<reference evidence="1" key="1">
    <citation type="submission" date="2018-05" db="EMBL/GenBank/DDBJ databases">
        <authorList>
            <person name="Lanie J.A."/>
            <person name="Ng W.-L."/>
            <person name="Kazmierczak K.M."/>
            <person name="Andrzejewski T.M."/>
            <person name="Davidsen T.M."/>
            <person name="Wayne K.J."/>
            <person name="Tettelin H."/>
            <person name="Glass J.I."/>
            <person name="Rusch D."/>
            <person name="Podicherti R."/>
            <person name="Tsui H.-C.T."/>
            <person name="Winkler M.E."/>
        </authorList>
    </citation>
    <scope>NUCLEOTIDE SEQUENCE</scope>
</reference>
<feature type="non-terminal residue" evidence="1">
    <location>
        <position position="247"/>
    </location>
</feature>
<proteinExistence type="predicted"/>
<gene>
    <name evidence="1" type="ORF">METZ01_LOCUS469033</name>
</gene>
<feature type="non-terminal residue" evidence="1">
    <location>
        <position position="1"/>
    </location>
</feature>
<organism evidence="1">
    <name type="scientific">marine metagenome</name>
    <dbReference type="NCBI Taxonomy" id="408172"/>
    <lineage>
        <taxon>unclassified sequences</taxon>
        <taxon>metagenomes</taxon>
        <taxon>ecological metagenomes</taxon>
    </lineage>
</organism>
<evidence type="ECO:0008006" key="2">
    <source>
        <dbReference type="Google" id="ProtNLM"/>
    </source>
</evidence>